<dbReference type="STRING" id="378806.STAUR_5393"/>
<evidence type="ECO:0008006" key="3">
    <source>
        <dbReference type="Google" id="ProtNLM"/>
    </source>
</evidence>
<organism evidence="1 2">
    <name type="scientific">Stigmatella aurantiaca (strain DW4/3-1)</name>
    <dbReference type="NCBI Taxonomy" id="378806"/>
    <lineage>
        <taxon>Bacteria</taxon>
        <taxon>Pseudomonadati</taxon>
        <taxon>Myxococcota</taxon>
        <taxon>Myxococcia</taxon>
        <taxon>Myxococcales</taxon>
        <taxon>Cystobacterineae</taxon>
        <taxon>Archangiaceae</taxon>
        <taxon>Stigmatella</taxon>
    </lineage>
</organism>
<dbReference type="Proteomes" id="UP000001351">
    <property type="component" value="Chromosome"/>
</dbReference>
<protein>
    <recommendedName>
        <fullName evidence="3">Lipoprotein</fullName>
    </recommendedName>
</protein>
<dbReference type="HOGENOM" id="CLU_2720429_0_0_7"/>
<reference evidence="1 2" key="1">
    <citation type="journal article" date="2011" name="Mol. Biol. Evol.">
        <title>Comparative genomic analysis of fruiting body formation in Myxococcales.</title>
        <authorList>
            <person name="Huntley S."/>
            <person name="Hamann N."/>
            <person name="Wegener-Feldbrugge S."/>
            <person name="Treuner-Lange A."/>
            <person name="Kube M."/>
            <person name="Reinhardt R."/>
            <person name="Klages S."/>
            <person name="Muller R."/>
            <person name="Ronning C.M."/>
            <person name="Nierman W.C."/>
            <person name="Sogaard-Andersen L."/>
        </authorList>
    </citation>
    <scope>NUCLEOTIDE SEQUENCE [LARGE SCALE GENOMIC DNA]</scope>
    <source>
        <strain evidence="1 2">DW4/3-1</strain>
    </source>
</reference>
<proteinExistence type="predicted"/>
<dbReference type="KEGG" id="sur:STAUR_5393"/>
<evidence type="ECO:0000313" key="2">
    <source>
        <dbReference type="Proteomes" id="UP000001351"/>
    </source>
</evidence>
<evidence type="ECO:0000313" key="1">
    <source>
        <dbReference type="EMBL" id="ADO73164.1"/>
    </source>
</evidence>
<dbReference type="PROSITE" id="PS51257">
    <property type="entry name" value="PROKAR_LIPOPROTEIN"/>
    <property type="match status" value="1"/>
</dbReference>
<dbReference type="EMBL" id="CP002271">
    <property type="protein sequence ID" value="ADO73164.1"/>
    <property type="molecule type" value="Genomic_DNA"/>
</dbReference>
<accession>E3FPG9</accession>
<name>E3FPG9_STIAD</name>
<keyword evidence="2" id="KW-1185">Reference proteome</keyword>
<gene>
    <name evidence="1" type="ordered locus">STAUR_5393</name>
</gene>
<sequence>MRWLRVGVVILSAMATTGCPSEFGKDGRVGKAVHQDTQEHLLYITRCEEKWYKEVCAPGKEDSDDCRKCKRGGVQ</sequence>
<dbReference type="AlphaFoldDB" id="E3FPG9"/>